<sequence>MAKPSGDMPPYDKARALSGLRNAGRVALLMAPRLGDTLLMMTLAQNLALHGRQVTVFGDYVHALREWFPTMDVRPSLPQAEARATLADYDCVGQMHIGWPYTLHDCHEHYFYYDAHVVVTGRGFVKLFQIRDFCRDELGMPGATIDNALQPLNRQEHRSRPGRIVLHPTSTEALRCWAPHHFEALGVRLLKDGYEPNFVVAPHERADWAFLREAGLKVPELSSLSEVASLIHASGWFIGNESGLGHLASNLGVPTLSVTGRPTRTKAWRPAWATSRIVYPAYIPGGRWRDRLWRHWLLPRSVMWAFRRLQQDDRRNPVAPPWTAA</sequence>
<protein>
    <recommendedName>
        <fullName evidence="7">Glycosyl transferase</fullName>
    </recommendedName>
</protein>
<dbReference type="AlphaFoldDB" id="A0A193FDF7"/>
<proteinExistence type="predicted"/>
<evidence type="ECO:0000256" key="2">
    <source>
        <dbReference type="ARBA" id="ARBA00022679"/>
    </source>
</evidence>
<reference evidence="5 6" key="1">
    <citation type="submission" date="2016-06" db="EMBL/GenBank/DDBJ databases">
        <title>Complete genome sequences of Bordetella bronchialis and Bordetella flabilis.</title>
        <authorList>
            <person name="LiPuma J.J."/>
            <person name="Spilker T."/>
        </authorList>
    </citation>
    <scope>NUCLEOTIDE SEQUENCE [LARGE SCALE GENOMIC DNA]</scope>
    <source>
        <strain evidence="4 6">AU17976</strain>
        <strain evidence="3 5">AU3182</strain>
    </source>
</reference>
<dbReference type="STRING" id="463025.BAU08_01930"/>
<evidence type="ECO:0000313" key="6">
    <source>
        <dbReference type="Proteomes" id="UP000092213"/>
    </source>
</evidence>
<dbReference type="SUPFAM" id="SSF53756">
    <property type="entry name" value="UDP-Glycosyltransferase/glycogen phosphorylase"/>
    <property type="match status" value="1"/>
</dbReference>
<name>A0A193FDF7_9BORD</name>
<dbReference type="RefSeq" id="WP_066343723.1">
    <property type="nucleotide sequence ID" value="NZ_CBCSFJ010000014.1"/>
</dbReference>
<dbReference type="EMBL" id="CP016171">
    <property type="protein sequence ID" value="ANN70265.1"/>
    <property type="molecule type" value="Genomic_DNA"/>
</dbReference>
<evidence type="ECO:0000256" key="1">
    <source>
        <dbReference type="ARBA" id="ARBA00022676"/>
    </source>
</evidence>
<dbReference type="GO" id="GO:0009244">
    <property type="term" value="P:lipopolysaccharide core region biosynthetic process"/>
    <property type="evidence" value="ECO:0007669"/>
    <property type="project" value="TreeGrafter"/>
</dbReference>
<dbReference type="PANTHER" id="PTHR30160">
    <property type="entry name" value="TETRAACYLDISACCHARIDE 4'-KINASE-RELATED"/>
    <property type="match status" value="1"/>
</dbReference>
<keyword evidence="2" id="KW-0808">Transferase</keyword>
<organism evidence="4 6">
    <name type="scientific">Bordetella bronchialis</name>
    <dbReference type="NCBI Taxonomy" id="463025"/>
    <lineage>
        <taxon>Bacteria</taxon>
        <taxon>Pseudomonadati</taxon>
        <taxon>Pseudomonadota</taxon>
        <taxon>Betaproteobacteria</taxon>
        <taxon>Burkholderiales</taxon>
        <taxon>Alcaligenaceae</taxon>
        <taxon>Bordetella</taxon>
    </lineage>
</organism>
<evidence type="ECO:0008006" key="7">
    <source>
        <dbReference type="Google" id="ProtNLM"/>
    </source>
</evidence>
<dbReference type="EMBL" id="CP016170">
    <property type="protein sequence ID" value="ANN65231.1"/>
    <property type="molecule type" value="Genomic_DNA"/>
</dbReference>
<accession>A0A193FDF7</accession>
<dbReference type="GO" id="GO:0005829">
    <property type="term" value="C:cytosol"/>
    <property type="evidence" value="ECO:0007669"/>
    <property type="project" value="TreeGrafter"/>
</dbReference>
<evidence type="ECO:0000313" key="4">
    <source>
        <dbReference type="EMBL" id="ANN70265.1"/>
    </source>
</evidence>
<dbReference type="Proteomes" id="UP000092213">
    <property type="component" value="Chromosome"/>
</dbReference>
<gene>
    <name evidence="3" type="ORF">BAU06_01935</name>
    <name evidence="4" type="ORF">BAU08_01930</name>
</gene>
<dbReference type="InterPro" id="IPR051199">
    <property type="entry name" value="LPS_LOS_Heptosyltrfase"/>
</dbReference>
<keyword evidence="1" id="KW-0328">Glycosyltransferase</keyword>
<evidence type="ECO:0000313" key="3">
    <source>
        <dbReference type="EMBL" id="ANN65231.1"/>
    </source>
</evidence>
<dbReference type="KEGG" id="bbro:BAU06_01935"/>
<dbReference type="OrthoDB" id="9797795at2"/>
<dbReference type="Gene3D" id="3.40.50.2000">
    <property type="entry name" value="Glycogen Phosphorylase B"/>
    <property type="match status" value="1"/>
</dbReference>
<dbReference type="Pfam" id="PF01075">
    <property type="entry name" value="Glyco_transf_9"/>
    <property type="match status" value="1"/>
</dbReference>
<dbReference type="GO" id="GO:0008713">
    <property type="term" value="F:ADP-heptose-lipopolysaccharide heptosyltransferase activity"/>
    <property type="evidence" value="ECO:0007669"/>
    <property type="project" value="TreeGrafter"/>
</dbReference>
<dbReference type="Proteomes" id="UP000091897">
    <property type="component" value="Chromosome"/>
</dbReference>
<keyword evidence="5" id="KW-1185">Reference proteome</keyword>
<dbReference type="InterPro" id="IPR002201">
    <property type="entry name" value="Glyco_trans_9"/>
</dbReference>
<evidence type="ECO:0000313" key="5">
    <source>
        <dbReference type="Proteomes" id="UP000091897"/>
    </source>
</evidence>